<dbReference type="PANTHER" id="PTHR13302">
    <property type="entry name" value="CONSERVED OLIGOMERIC GOLGI COMPLEX COMPONENT 3"/>
    <property type="match status" value="1"/>
</dbReference>
<name>A0A1S8X4F1_OPIVI</name>
<sequence>MGIWNQRGGNLFALNRHNLLLKFLLETPNVVEVEVDSRRQLDGQLKQMCEKFIDETVVRLCGELPSFLDRANAVLAAPGARLSDQTFASASEVKELVSSAHRALLSAFGRGGRSKQQAPEGSGSTGFHLLHYLNIYLANPDTEGILLRRIQAGVLQHWRSIHQLLSEHYTDEDRMIIACPTESQAPQTACLTVRFGRRAKSQHSALTENPMNRYSNGRFPEFYAEVGQRMRARFSMFQRP</sequence>
<gene>
    <name evidence="1" type="ORF">X801_02583</name>
</gene>
<dbReference type="GO" id="GO:0005801">
    <property type="term" value="C:cis-Golgi network"/>
    <property type="evidence" value="ECO:0007669"/>
    <property type="project" value="InterPro"/>
</dbReference>
<protein>
    <submittedName>
        <fullName evidence="1">Uncharacterized protein</fullName>
    </submittedName>
</protein>
<evidence type="ECO:0000313" key="1">
    <source>
        <dbReference type="EMBL" id="OON21521.1"/>
    </source>
</evidence>
<dbReference type="PANTHER" id="PTHR13302:SF8">
    <property type="entry name" value="CONSERVED OLIGOMERIC GOLGI COMPLEX SUBUNIT 3"/>
    <property type="match status" value="1"/>
</dbReference>
<dbReference type="InterPro" id="IPR007265">
    <property type="entry name" value="COG_su3"/>
</dbReference>
<organism evidence="1 2">
    <name type="scientific">Opisthorchis viverrini</name>
    <name type="common">Southeast Asian liver fluke</name>
    <dbReference type="NCBI Taxonomy" id="6198"/>
    <lineage>
        <taxon>Eukaryota</taxon>
        <taxon>Metazoa</taxon>
        <taxon>Spiralia</taxon>
        <taxon>Lophotrochozoa</taxon>
        <taxon>Platyhelminthes</taxon>
        <taxon>Trematoda</taxon>
        <taxon>Digenea</taxon>
        <taxon>Opisthorchiida</taxon>
        <taxon>Opisthorchiata</taxon>
        <taxon>Opisthorchiidae</taxon>
        <taxon>Opisthorchis</taxon>
    </lineage>
</organism>
<proteinExistence type="predicted"/>
<accession>A0A1S8X4F1</accession>
<dbReference type="AlphaFoldDB" id="A0A1S8X4F1"/>
<reference evidence="1 2" key="1">
    <citation type="submission" date="2015-03" db="EMBL/GenBank/DDBJ databases">
        <title>Draft genome of the nematode, Opisthorchis viverrini.</title>
        <authorList>
            <person name="Mitreva M."/>
        </authorList>
    </citation>
    <scope>NUCLEOTIDE SEQUENCE [LARGE SCALE GENOMIC DNA]</scope>
    <source>
        <strain evidence="1">Khon Kaen</strain>
    </source>
</reference>
<dbReference type="GO" id="GO:0007030">
    <property type="term" value="P:Golgi organization"/>
    <property type="evidence" value="ECO:0007669"/>
    <property type="project" value="TreeGrafter"/>
</dbReference>
<dbReference type="GO" id="GO:0017119">
    <property type="term" value="C:Golgi transport complex"/>
    <property type="evidence" value="ECO:0007669"/>
    <property type="project" value="TreeGrafter"/>
</dbReference>
<keyword evidence="2" id="KW-1185">Reference proteome</keyword>
<dbReference type="Proteomes" id="UP000243686">
    <property type="component" value="Unassembled WGS sequence"/>
</dbReference>
<dbReference type="EMBL" id="KV892099">
    <property type="protein sequence ID" value="OON21521.1"/>
    <property type="molecule type" value="Genomic_DNA"/>
</dbReference>
<dbReference type="GO" id="GO:0016020">
    <property type="term" value="C:membrane"/>
    <property type="evidence" value="ECO:0007669"/>
    <property type="project" value="InterPro"/>
</dbReference>
<dbReference type="GO" id="GO:0006886">
    <property type="term" value="P:intracellular protein transport"/>
    <property type="evidence" value="ECO:0007669"/>
    <property type="project" value="InterPro"/>
</dbReference>
<evidence type="ECO:0000313" key="2">
    <source>
        <dbReference type="Proteomes" id="UP000243686"/>
    </source>
</evidence>
<dbReference type="GO" id="GO:0006891">
    <property type="term" value="P:intra-Golgi vesicle-mediated transport"/>
    <property type="evidence" value="ECO:0007669"/>
    <property type="project" value="TreeGrafter"/>
</dbReference>